<accession>A0A4S2JWB1</accession>
<proteinExistence type="predicted"/>
<dbReference type="Gene3D" id="2.60.40.10">
    <property type="entry name" value="Immunoglobulins"/>
    <property type="match status" value="1"/>
</dbReference>
<dbReference type="Proteomes" id="UP000308267">
    <property type="component" value="Unassembled WGS sequence"/>
</dbReference>
<evidence type="ECO:0000313" key="2">
    <source>
        <dbReference type="EMBL" id="TGZ41035.1"/>
    </source>
</evidence>
<reference evidence="2 3" key="1">
    <citation type="journal article" date="2019" name="BMC Genomics">
        <title>New insights from Opisthorchis felineus genome: update on genomics of the epidemiologically important liver flukes.</title>
        <authorList>
            <person name="Ershov N.I."/>
            <person name="Mordvinov V.A."/>
            <person name="Prokhortchouk E.B."/>
            <person name="Pakharukova M.Y."/>
            <person name="Gunbin K.V."/>
            <person name="Ustyantsev K."/>
            <person name="Genaev M.A."/>
            <person name="Blinov A.G."/>
            <person name="Mazur A."/>
            <person name="Boulygina E."/>
            <person name="Tsygankova S."/>
            <person name="Khrameeva E."/>
            <person name="Chekanov N."/>
            <person name="Fan G."/>
            <person name="Xiao A."/>
            <person name="Zhang H."/>
            <person name="Xu X."/>
            <person name="Yang H."/>
            <person name="Solovyev V."/>
            <person name="Lee S.M."/>
            <person name="Liu X."/>
            <person name="Afonnikov D.A."/>
            <person name="Skryabin K.G."/>
        </authorList>
    </citation>
    <scope>NUCLEOTIDE SEQUENCE [LARGE SCALE GENOMIC DNA]</scope>
    <source>
        <strain evidence="2">AK-0245</strain>
        <tissue evidence="2">Whole organism</tissue>
    </source>
</reference>
<sequence>TIIWEKADSPLFASSTSFSTNQRLRLITDSESNQVGAFKEHLPPSFRKLTQDNRTKRPLETPSHPAGHAATSGSERLIKRQKWDLVIDFLRLSDADIYTCRLVGRTRQFIRYRLHVT</sequence>
<organism evidence="2 3">
    <name type="scientific">Opisthorchis felineus</name>
    <dbReference type="NCBI Taxonomy" id="147828"/>
    <lineage>
        <taxon>Eukaryota</taxon>
        <taxon>Metazoa</taxon>
        <taxon>Spiralia</taxon>
        <taxon>Lophotrochozoa</taxon>
        <taxon>Platyhelminthes</taxon>
        <taxon>Trematoda</taxon>
        <taxon>Digenea</taxon>
        <taxon>Opisthorchiida</taxon>
        <taxon>Opisthorchiata</taxon>
        <taxon>Opisthorchiidae</taxon>
        <taxon>Opisthorchis</taxon>
    </lineage>
</organism>
<evidence type="ECO:0008006" key="4">
    <source>
        <dbReference type="Google" id="ProtNLM"/>
    </source>
</evidence>
<feature type="non-terminal residue" evidence="2">
    <location>
        <position position="1"/>
    </location>
</feature>
<feature type="region of interest" description="Disordered" evidence="1">
    <location>
        <begin position="45"/>
        <end position="74"/>
    </location>
</feature>
<feature type="non-terminal residue" evidence="2">
    <location>
        <position position="117"/>
    </location>
</feature>
<evidence type="ECO:0000313" key="3">
    <source>
        <dbReference type="Proteomes" id="UP000308267"/>
    </source>
</evidence>
<feature type="compositionally biased region" description="Basic and acidic residues" evidence="1">
    <location>
        <begin position="49"/>
        <end position="59"/>
    </location>
</feature>
<comment type="caution">
    <text evidence="2">The sequence shown here is derived from an EMBL/GenBank/DDBJ whole genome shotgun (WGS) entry which is preliminary data.</text>
</comment>
<name>A0A4S2JWB1_OPIFE</name>
<keyword evidence="3" id="KW-1185">Reference proteome</keyword>
<dbReference type="EMBL" id="SJOL01012644">
    <property type="protein sequence ID" value="TGZ41035.1"/>
    <property type="molecule type" value="Genomic_DNA"/>
</dbReference>
<dbReference type="InterPro" id="IPR013783">
    <property type="entry name" value="Ig-like_fold"/>
</dbReference>
<protein>
    <recommendedName>
        <fullName evidence="4">Ig-like domain-containing protein</fullName>
    </recommendedName>
</protein>
<gene>
    <name evidence="2" type="ORF">CRM22_011239</name>
</gene>
<dbReference type="OrthoDB" id="6230768at2759"/>
<evidence type="ECO:0000256" key="1">
    <source>
        <dbReference type="SAM" id="MobiDB-lite"/>
    </source>
</evidence>
<dbReference type="AlphaFoldDB" id="A0A4S2JWB1"/>